<protein>
    <submittedName>
        <fullName evidence="2">H-NS family protein MvaT</fullName>
    </submittedName>
</protein>
<dbReference type="CDD" id="cd16170">
    <property type="entry name" value="MvaT_DBD"/>
    <property type="match status" value="1"/>
</dbReference>
<gene>
    <name evidence="2" type="ORF">SAMN05216221_0541</name>
</gene>
<dbReference type="Proteomes" id="UP000243359">
    <property type="component" value="Chromosome I"/>
</dbReference>
<name>A0A1H1MKR3_9PSED</name>
<dbReference type="AlphaFoldDB" id="A0A1H1MKR3"/>
<dbReference type="STRING" id="1392877.SAMN05216221_0541"/>
<keyword evidence="3" id="KW-1185">Reference proteome</keyword>
<reference evidence="3" key="1">
    <citation type="submission" date="2016-10" db="EMBL/GenBank/DDBJ databases">
        <authorList>
            <person name="Varghese N."/>
            <person name="Submissions S."/>
        </authorList>
    </citation>
    <scope>NUCLEOTIDE SEQUENCE [LARGE SCALE GENOMIC DNA]</scope>
    <source>
        <strain evidence="3">KCTC 32247</strain>
    </source>
</reference>
<proteinExistence type="predicted"/>
<evidence type="ECO:0000313" key="2">
    <source>
        <dbReference type="EMBL" id="SDR87431.1"/>
    </source>
</evidence>
<accession>A0A1H1MKR3</accession>
<dbReference type="RefSeq" id="WP_090347498.1">
    <property type="nucleotide sequence ID" value="NZ_LT629751.1"/>
</dbReference>
<evidence type="ECO:0000259" key="1">
    <source>
        <dbReference type="Pfam" id="PF22055"/>
    </source>
</evidence>
<dbReference type="Pfam" id="PF22055">
    <property type="entry name" value="MvaT_DBD"/>
    <property type="match status" value="1"/>
</dbReference>
<feature type="domain" description="MvaT DNA-binding" evidence="1">
    <location>
        <begin position="82"/>
        <end position="118"/>
    </location>
</feature>
<dbReference type="EMBL" id="LT629751">
    <property type="protein sequence ID" value="SDR87431.1"/>
    <property type="molecule type" value="Genomic_DNA"/>
</dbReference>
<sequence length="121" mass="13741">MSKLAEFRRVERELQEQLALLEKLQADAGLQSEMEFEEKLKALMDEYGLDLAKVVAILNPQPVELEPVAPASVTQRRPRQVKVYVQPVTGKRIETKGANHAQLKAWKAEFGAEVVEGWRQD</sequence>
<organism evidence="2 3">
    <name type="scientific">Pseudomonas oryzae</name>
    <dbReference type="NCBI Taxonomy" id="1392877"/>
    <lineage>
        <taxon>Bacteria</taxon>
        <taxon>Pseudomonadati</taxon>
        <taxon>Pseudomonadota</taxon>
        <taxon>Gammaproteobacteria</taxon>
        <taxon>Pseudomonadales</taxon>
        <taxon>Pseudomonadaceae</taxon>
        <taxon>Pseudomonas</taxon>
    </lineage>
</organism>
<evidence type="ECO:0000313" key="3">
    <source>
        <dbReference type="Proteomes" id="UP000243359"/>
    </source>
</evidence>
<dbReference type="InterPro" id="IPR035616">
    <property type="entry name" value="MvaT_DBD"/>
</dbReference>
<dbReference type="OrthoDB" id="6367018at2"/>
<dbReference type="NCBIfam" id="NF041859">
    <property type="entry name" value="silencer_MvaTU"/>
    <property type="match status" value="1"/>
</dbReference>